<dbReference type="RefSeq" id="WP_296966689.1">
    <property type="nucleotide sequence ID" value="NZ_UPYQ01000002.1"/>
</dbReference>
<organism evidence="1">
    <name type="scientific">uncultured Desulfovibrio sp</name>
    <dbReference type="NCBI Taxonomy" id="167968"/>
    <lineage>
        <taxon>Bacteria</taxon>
        <taxon>Pseudomonadati</taxon>
        <taxon>Thermodesulfobacteriota</taxon>
        <taxon>Desulfovibrionia</taxon>
        <taxon>Desulfovibrionales</taxon>
        <taxon>Desulfovibrionaceae</taxon>
        <taxon>Desulfovibrio</taxon>
        <taxon>environmental samples</taxon>
    </lineage>
</organism>
<name>A0A212KCS0_9BACT</name>
<evidence type="ECO:0000313" key="1">
    <source>
        <dbReference type="EMBL" id="SBW09462.1"/>
    </source>
</evidence>
<sequence>MLTDLVENSEAYEAGAIETRFGLSGLHGFFETAYFYYSIIRYYSFISY</sequence>
<dbReference type="AlphaFoldDB" id="A0A212KCS0"/>
<proteinExistence type="predicted"/>
<gene>
    <name evidence="1" type="ORF">KM92DES2_12709</name>
</gene>
<dbReference type="EMBL" id="FLUP01000001">
    <property type="protein sequence ID" value="SBW09462.1"/>
    <property type="molecule type" value="Genomic_DNA"/>
</dbReference>
<accession>A0A212KCS0</accession>
<reference evidence="1" key="1">
    <citation type="submission" date="2016-04" db="EMBL/GenBank/DDBJ databases">
        <authorList>
            <person name="Evans L.H."/>
            <person name="Alamgir A."/>
            <person name="Owens N."/>
            <person name="Weber N.D."/>
            <person name="Virtaneva K."/>
            <person name="Barbian K."/>
            <person name="Babar A."/>
            <person name="Rosenke K."/>
        </authorList>
    </citation>
    <scope>NUCLEOTIDE SEQUENCE</scope>
    <source>
        <strain evidence="1">92-2</strain>
    </source>
</reference>
<protein>
    <submittedName>
        <fullName evidence="1">Uncharacterized protein</fullName>
    </submittedName>
</protein>